<protein>
    <recommendedName>
        <fullName evidence="3">Transcriptional regulator, AbiEi antitoxin, Type IV TA system</fullName>
    </recommendedName>
</protein>
<evidence type="ECO:0000313" key="1">
    <source>
        <dbReference type="EMBL" id="BCT74459.1"/>
    </source>
</evidence>
<name>A0ABM7PQI9_SINCY</name>
<sequence length="330" mass="36283">MQFETSTAQHRTGRSSRDLSRAYAAGRLVRPRRGVYLPTDEWLSGTAADRYAITTASLAAAGPSPVLCRETALMAWGVEFARTPTHVRYRTTSRARSGSTRPAGIYGNESVALKAWTASRRGQMLPQGYPEAKHWWEPVSANRLTVPHLGLSLAMEPFDAAFADTIHRLPFTEAVVVVDALLAGRDGLKVRRTAGQLRALQASLPTASARARTGGVLDFADAGSESVGESFSRALMWELGFEMPQLQVSITRDGRWIARADFCWPKLKLVGEFDGLQKYLRSRELSGKSAAEAVVAENLREDEIRAAGYGVVRVLTGMRRGRPATHRTRR</sequence>
<accession>A0ABM7PQI9</accession>
<dbReference type="Proteomes" id="UP001319861">
    <property type="component" value="Chromosome"/>
</dbReference>
<dbReference type="EMBL" id="AP024525">
    <property type="protein sequence ID" value="BCT74459.1"/>
    <property type="molecule type" value="Genomic_DNA"/>
</dbReference>
<organism evidence="1 2">
    <name type="scientific">Sinomonas cyclohexanicum</name>
    <name type="common">Corynebacterium cyclohexanicum</name>
    <dbReference type="NCBI Taxonomy" id="322009"/>
    <lineage>
        <taxon>Bacteria</taxon>
        <taxon>Bacillati</taxon>
        <taxon>Actinomycetota</taxon>
        <taxon>Actinomycetes</taxon>
        <taxon>Micrococcales</taxon>
        <taxon>Micrococcaceae</taxon>
        <taxon>Sinomonas</taxon>
    </lineage>
</organism>
<keyword evidence="2" id="KW-1185">Reference proteome</keyword>
<proteinExistence type="predicted"/>
<evidence type="ECO:0000313" key="2">
    <source>
        <dbReference type="Proteomes" id="UP001319861"/>
    </source>
</evidence>
<evidence type="ECO:0008006" key="3">
    <source>
        <dbReference type="Google" id="ProtNLM"/>
    </source>
</evidence>
<dbReference type="RefSeq" id="WP_229231204.1">
    <property type="nucleotide sequence ID" value="NZ_AP024525.1"/>
</dbReference>
<gene>
    <name evidence="1" type="ORF">SCMU_03010</name>
</gene>
<reference evidence="1 2" key="1">
    <citation type="journal article" date="2021" name="J. Biosci. Bioeng.">
        <title>Identification and characterization of a chc gene cluster responsible for the aromatization pathway of cyclohexanecarboxylate degradation in Sinomonas cyclohexanicum ATCC 51369.</title>
        <authorList>
            <person name="Yamamoto T."/>
            <person name="Hasegawa Y."/>
            <person name="Lau P.C.K."/>
            <person name="Iwaki H."/>
        </authorList>
    </citation>
    <scope>NUCLEOTIDE SEQUENCE [LARGE SCALE GENOMIC DNA]</scope>
    <source>
        <strain evidence="1 2">ATCC 51369</strain>
    </source>
</reference>